<evidence type="ECO:0008006" key="4">
    <source>
        <dbReference type="Google" id="ProtNLM"/>
    </source>
</evidence>
<comment type="caution">
    <text evidence="2">The sequence shown here is derived from an EMBL/GenBank/DDBJ whole genome shotgun (WGS) entry which is preliminary data.</text>
</comment>
<gene>
    <name evidence="2" type="ORF">ADICEAN_00680</name>
</gene>
<protein>
    <recommendedName>
        <fullName evidence="4">Outer membrane protein beta-barrel domain-containing protein</fullName>
    </recommendedName>
</protein>
<reference evidence="2 3" key="1">
    <citation type="journal article" date="2013" name="Genome Announc.">
        <title>Draft Genome Sequence of Cesiribacter andamanensis Strain AMV16T, Isolated from a Soil Sample from a Mud Volcano in the Andaman Islands, India.</title>
        <authorList>
            <person name="Shivaji S."/>
            <person name="Ara S."/>
            <person name="Begum Z."/>
            <person name="Srinivas T.N."/>
            <person name="Singh A."/>
            <person name="Kumar Pinnaka A."/>
        </authorList>
    </citation>
    <scope>NUCLEOTIDE SEQUENCE [LARGE SCALE GENOMIC DNA]</scope>
    <source>
        <strain evidence="2 3">AMV16</strain>
    </source>
</reference>
<feature type="signal peptide" evidence="1">
    <location>
        <begin position="1"/>
        <end position="19"/>
    </location>
</feature>
<sequence>MPAPVLSLLLLLLPLWSLAQQDHKAIDYSDSLRTSGEEQISAVRLRSDTLVLKVQYQLDSVNGILSSIQHTLDSLQLDLGNQATHLQDSLQKLQQQGQRFAAALKEKQQSLSAPLAGVQIRLHQLWLPRDGLPEATLPLFSAQSLSLDGVTSQGLFSINLPSLPSETKLNIPQIGTPGNALTYTIPSPELSLPSASRLSSIRELAKLDTGAFDVATLDKNLEDKLLQHGQVKELQQQVDQAQDPLKEYLQQDARQVAEQQALEQADLLQDQAVDKPAHAVDHFAGNKASLDQTRQQLNQYKGRYSEIKSVKELPKSPLKRHPLAGQRWHKRLQPGLQWQLGRAEAFRIDLGPRISYRLTDQIELGASAQRRVSVGKQVPGFVSGRYEQVWGYSIFAGFDYKKEIYGQVSWEQLNVQPQQLPHQLERPLQRIWIDGLRLGLGKRYTLFKQLRGYSLMEYNFTRSLHAPYRQQLQLKMGVLWQR</sequence>
<accession>M7NAC9</accession>
<organism evidence="2 3">
    <name type="scientific">Cesiribacter andamanensis AMV16</name>
    <dbReference type="NCBI Taxonomy" id="1279009"/>
    <lineage>
        <taxon>Bacteria</taxon>
        <taxon>Pseudomonadati</taxon>
        <taxon>Bacteroidota</taxon>
        <taxon>Cytophagia</taxon>
        <taxon>Cytophagales</taxon>
        <taxon>Cesiribacteraceae</taxon>
        <taxon>Cesiribacter</taxon>
    </lineage>
</organism>
<dbReference type="Proteomes" id="UP000011910">
    <property type="component" value="Unassembled WGS sequence"/>
</dbReference>
<evidence type="ECO:0000313" key="2">
    <source>
        <dbReference type="EMBL" id="EMR04156.1"/>
    </source>
</evidence>
<dbReference type="AlphaFoldDB" id="M7NAC9"/>
<evidence type="ECO:0000313" key="3">
    <source>
        <dbReference type="Proteomes" id="UP000011910"/>
    </source>
</evidence>
<keyword evidence="1" id="KW-0732">Signal</keyword>
<feature type="chain" id="PRO_5004081826" description="Outer membrane protein beta-barrel domain-containing protein" evidence="1">
    <location>
        <begin position="20"/>
        <end position="482"/>
    </location>
</feature>
<keyword evidence="3" id="KW-1185">Reference proteome</keyword>
<proteinExistence type="predicted"/>
<evidence type="ECO:0000256" key="1">
    <source>
        <dbReference type="SAM" id="SignalP"/>
    </source>
</evidence>
<dbReference type="EMBL" id="AODQ01000010">
    <property type="protein sequence ID" value="EMR04156.1"/>
    <property type="molecule type" value="Genomic_DNA"/>
</dbReference>
<name>M7NAC9_9BACT</name>